<comment type="similarity">
    <text evidence="2 6">Belongs to the Mediator complex subunit 10 family.</text>
</comment>
<sequence length="143" mass="16262">MAEAARQELENQLRQTIETLVEISLLVHDTTGSQENKEGLIEQMDTLVKEFQRLKEIKCDKQIPIDVIDYIDQGRNPDVYTREFVELLLKQNQFIHGKMDIYTVSKGVRESTSDDIPLDISCGAHSNTEISTNPGQKRQGNVS</sequence>
<comment type="subunit">
    <text evidence="6">Component of the Mediator complex.</text>
</comment>
<evidence type="ECO:0000313" key="10">
    <source>
        <dbReference type="EMBL" id="RDW28015.1"/>
    </source>
</evidence>
<dbReference type="Proteomes" id="UP000182444">
    <property type="component" value="Chromosome 1E"/>
</dbReference>
<dbReference type="EMBL" id="KZ858957">
    <property type="protein sequence ID" value="RDW28015.1"/>
    <property type="molecule type" value="Genomic_DNA"/>
</dbReference>
<keyword evidence="3 6" id="KW-0805">Transcription regulation</keyword>
<evidence type="ECO:0000313" key="9">
    <source>
        <dbReference type="EMBL" id="AOW05499.1"/>
    </source>
</evidence>
<evidence type="ECO:0000256" key="6">
    <source>
        <dbReference type="RuleBase" id="RU364146"/>
    </source>
</evidence>
<evidence type="ECO:0000256" key="4">
    <source>
        <dbReference type="ARBA" id="ARBA00023163"/>
    </source>
</evidence>
<feature type="compositionally biased region" description="Polar residues" evidence="8">
    <location>
        <begin position="124"/>
        <end position="143"/>
    </location>
</feature>
<evidence type="ECO:0000256" key="1">
    <source>
        <dbReference type="ARBA" id="ARBA00004123"/>
    </source>
</evidence>
<reference evidence="10 12" key="2">
    <citation type="submission" date="2018-07" db="EMBL/GenBank/DDBJ databases">
        <title>Draft Genome Assemblies for Five Robust Yarrowia lipolytica Strains Exhibiting High Lipid Production and Pentose Sugar Utilization and Sugar Alcohol Secretion from Undetoxified Lignocellulosic Biomass Hydrolysates.</title>
        <authorList>
            <consortium name="DOE Joint Genome Institute"/>
            <person name="Walker C."/>
            <person name="Ryu S."/>
            <person name="Na H."/>
            <person name="Zane M."/>
            <person name="LaButti K."/>
            <person name="Lipzen A."/>
            <person name="Haridas S."/>
            <person name="Barry K."/>
            <person name="Grigoriev I.V."/>
            <person name="Quarterman J."/>
            <person name="Slininger P."/>
            <person name="Dien B."/>
            <person name="Trinh C.T."/>
        </authorList>
    </citation>
    <scope>NUCLEOTIDE SEQUENCE [LARGE SCALE GENOMIC DNA]</scope>
    <source>
        <strain evidence="10 12">YB392</strain>
    </source>
</reference>
<accession>A0A1D8NIM8</accession>
<dbReference type="AlphaFoldDB" id="A0A1D8NIM8"/>
<dbReference type="InterPro" id="IPR019145">
    <property type="entry name" value="Mediator_Med10"/>
</dbReference>
<name>A0A1D8NIM8_YARLL</name>
<organism evidence="9 11">
    <name type="scientific">Yarrowia lipolytica</name>
    <name type="common">Candida lipolytica</name>
    <dbReference type="NCBI Taxonomy" id="4952"/>
    <lineage>
        <taxon>Eukaryota</taxon>
        <taxon>Fungi</taxon>
        <taxon>Dikarya</taxon>
        <taxon>Ascomycota</taxon>
        <taxon>Saccharomycotina</taxon>
        <taxon>Dipodascomycetes</taxon>
        <taxon>Dipodascales</taxon>
        <taxon>Dipodascales incertae sedis</taxon>
        <taxon>Yarrowia</taxon>
    </lineage>
</organism>
<dbReference type="SMR" id="A0A1D8NIM8"/>
<dbReference type="Pfam" id="PF09748">
    <property type="entry name" value="Med10"/>
    <property type="match status" value="1"/>
</dbReference>
<dbReference type="GO" id="GO:0006357">
    <property type="term" value="P:regulation of transcription by RNA polymerase II"/>
    <property type="evidence" value="ECO:0007669"/>
    <property type="project" value="InterPro"/>
</dbReference>
<reference evidence="9 11" key="1">
    <citation type="journal article" date="2016" name="PLoS ONE">
        <title>Sequence Assembly of Yarrowia lipolytica Strain W29/CLIB89 Shows Transposable Element Diversity.</title>
        <authorList>
            <person name="Magnan C."/>
            <person name="Yu J."/>
            <person name="Chang I."/>
            <person name="Jahn E."/>
            <person name="Kanomata Y."/>
            <person name="Wu J."/>
            <person name="Zeller M."/>
            <person name="Oakes M."/>
            <person name="Baldi P."/>
            <person name="Sandmeyer S."/>
        </authorList>
    </citation>
    <scope>NUCLEOTIDE SEQUENCE [LARGE SCALE GENOMIC DNA]</scope>
    <source>
        <strain evidence="9">CLIB89</strain>
        <strain evidence="11">CLIB89(W29)</strain>
    </source>
</reference>
<dbReference type="EMBL" id="CP017557">
    <property type="protein sequence ID" value="AOW05499.1"/>
    <property type="molecule type" value="Genomic_DNA"/>
</dbReference>
<evidence type="ECO:0000313" key="11">
    <source>
        <dbReference type="Proteomes" id="UP000182444"/>
    </source>
</evidence>
<feature type="region of interest" description="Disordered" evidence="8">
    <location>
        <begin position="123"/>
        <end position="143"/>
    </location>
</feature>
<protein>
    <recommendedName>
        <fullName evidence="6">Mediator of RNA polymerase II transcription subunit 10</fullName>
    </recommendedName>
    <alternativeName>
        <fullName evidence="6">Mediator complex subunit 10</fullName>
    </alternativeName>
</protein>
<evidence type="ECO:0000313" key="12">
    <source>
        <dbReference type="Proteomes" id="UP000256601"/>
    </source>
</evidence>
<dbReference type="GO" id="GO:0016592">
    <property type="term" value="C:mediator complex"/>
    <property type="evidence" value="ECO:0007669"/>
    <property type="project" value="InterPro"/>
</dbReference>
<keyword evidence="7" id="KW-0175">Coiled coil</keyword>
<feature type="coiled-coil region" evidence="7">
    <location>
        <begin position="6"/>
        <end position="57"/>
    </location>
</feature>
<evidence type="ECO:0000256" key="5">
    <source>
        <dbReference type="ARBA" id="ARBA00023242"/>
    </source>
</evidence>
<dbReference type="eggNOG" id="KOG3046">
    <property type="taxonomic scope" value="Eukaryota"/>
</dbReference>
<dbReference type="VEuPathDB" id="FungiDB:YALI0_E16456g"/>
<evidence type="ECO:0000256" key="8">
    <source>
        <dbReference type="SAM" id="MobiDB-lite"/>
    </source>
</evidence>
<keyword evidence="4 6" id="KW-0804">Transcription</keyword>
<dbReference type="Proteomes" id="UP000256601">
    <property type="component" value="Unassembled WGS sequence"/>
</dbReference>
<keyword evidence="5 6" id="KW-0539">Nucleus</keyword>
<keyword evidence="6" id="KW-0010">Activator</keyword>
<evidence type="ECO:0000256" key="3">
    <source>
        <dbReference type="ARBA" id="ARBA00023015"/>
    </source>
</evidence>
<gene>
    <name evidence="6" type="primary">MED10</name>
    <name evidence="10" type="ORF">B0I71DRAFT_9576</name>
    <name evidence="9" type="ORF">YALI1_E19669g</name>
</gene>
<dbReference type="GO" id="GO:0003712">
    <property type="term" value="F:transcription coregulator activity"/>
    <property type="evidence" value="ECO:0007669"/>
    <property type="project" value="InterPro"/>
</dbReference>
<dbReference type="OMA" id="EYIDQGW"/>
<evidence type="ECO:0000256" key="2">
    <source>
        <dbReference type="ARBA" id="ARBA00005389"/>
    </source>
</evidence>
<comment type="function">
    <text evidence="6">Component of the Mediator complex, a coactivator involved in the regulated transcription of nearly all RNA polymerase II-dependent genes. Mediator functions as a bridge to convey information from gene-specific regulatory proteins to the basal RNA polymerase II transcription machinery. Mediator is recruited to promoters by direct interactions with regulatory proteins and serves as a scaffold for the assembly of a functional preinitiation complex with RNA polymerase II and the general transcription factors.</text>
</comment>
<proteinExistence type="inferred from homology"/>
<dbReference type="VEuPathDB" id="FungiDB:YALI1_E19669g"/>
<evidence type="ECO:0000256" key="7">
    <source>
        <dbReference type="SAM" id="Coils"/>
    </source>
</evidence>
<comment type="subcellular location">
    <subcellularLocation>
        <location evidence="1 6">Nucleus</location>
    </subcellularLocation>
</comment>